<dbReference type="Gene3D" id="1.10.10.10">
    <property type="entry name" value="Winged helix-like DNA-binding domain superfamily/Winged helix DNA-binding domain"/>
    <property type="match status" value="1"/>
</dbReference>
<evidence type="ECO:0000256" key="1">
    <source>
        <dbReference type="SAM" id="Coils"/>
    </source>
</evidence>
<reference evidence="3 4" key="1">
    <citation type="submission" date="2019-04" db="EMBL/GenBank/DDBJ databases">
        <title>Microbes associate with the intestines of laboratory mice.</title>
        <authorList>
            <person name="Navarre W."/>
            <person name="Wong E."/>
            <person name="Huang K."/>
            <person name="Tropini C."/>
            <person name="Ng K."/>
            <person name="Yu B."/>
        </authorList>
    </citation>
    <scope>NUCLEOTIDE SEQUENCE [LARGE SCALE GENOMIC DNA]</scope>
    <source>
        <strain evidence="3 4">NM50_B9-20</strain>
    </source>
</reference>
<dbReference type="Proteomes" id="UP000306888">
    <property type="component" value="Unassembled WGS sequence"/>
</dbReference>
<dbReference type="InterPro" id="IPR005561">
    <property type="entry name" value="ANTAR"/>
</dbReference>
<dbReference type="EMBL" id="SRYR01000001">
    <property type="protein sequence ID" value="TGY44143.1"/>
    <property type="molecule type" value="Genomic_DNA"/>
</dbReference>
<dbReference type="InterPro" id="IPR036388">
    <property type="entry name" value="WH-like_DNA-bd_sf"/>
</dbReference>
<feature type="domain" description="ANTAR" evidence="2">
    <location>
        <begin position="119"/>
        <end position="180"/>
    </location>
</feature>
<evidence type="ECO:0000313" key="3">
    <source>
        <dbReference type="EMBL" id="TGY44143.1"/>
    </source>
</evidence>
<dbReference type="RefSeq" id="WP_136005141.1">
    <property type="nucleotide sequence ID" value="NZ_SRYR01000001.1"/>
</dbReference>
<gene>
    <name evidence="3" type="ORF">E5347_04825</name>
</gene>
<protein>
    <submittedName>
        <fullName evidence="3">ANTAR domain-containing protein</fullName>
    </submittedName>
</protein>
<feature type="coiled-coil region" evidence="1">
    <location>
        <begin position="112"/>
        <end position="139"/>
    </location>
</feature>
<dbReference type="OrthoDB" id="9808843at2"/>
<name>A0A4S2DSC3_9CLOT</name>
<accession>A0A4S2DSC3</accession>
<sequence length="185" mass="21302">MTIDVIVALSKEEIGEKIKAILISNGYNVLAICTYGNELIRAIKQFSPSIVISGYKFKDMNLISIYETIGDECSFLAIVNEPYKSIVQEETDIFCISSPINNTLLVNSLDMIYQSERRVRKLKDKVHNLEEKISERKIIEKAKGIVMRELHMDEEEAFRHIQKNSMDLGMKMVAYSKDILDNYRL</sequence>
<keyword evidence="1" id="KW-0175">Coiled coil</keyword>
<dbReference type="Pfam" id="PF03861">
    <property type="entry name" value="ANTAR"/>
    <property type="match status" value="1"/>
</dbReference>
<comment type="caution">
    <text evidence="3">The sequence shown here is derived from an EMBL/GenBank/DDBJ whole genome shotgun (WGS) entry which is preliminary data.</text>
</comment>
<dbReference type="InterPro" id="IPR011006">
    <property type="entry name" value="CheY-like_superfamily"/>
</dbReference>
<dbReference type="AlphaFoldDB" id="A0A4S2DSC3"/>
<dbReference type="PROSITE" id="PS50921">
    <property type="entry name" value="ANTAR"/>
    <property type="match status" value="1"/>
</dbReference>
<dbReference type="InterPro" id="IPR008327">
    <property type="entry name" value="Sig_transdc_resp-reg_antiterm"/>
</dbReference>
<evidence type="ECO:0000313" key="4">
    <source>
        <dbReference type="Proteomes" id="UP000306888"/>
    </source>
</evidence>
<organism evidence="3 4">
    <name type="scientific">Clostridium sartagoforme</name>
    <dbReference type="NCBI Taxonomy" id="84031"/>
    <lineage>
        <taxon>Bacteria</taxon>
        <taxon>Bacillati</taxon>
        <taxon>Bacillota</taxon>
        <taxon>Clostridia</taxon>
        <taxon>Eubacteriales</taxon>
        <taxon>Clostridiaceae</taxon>
        <taxon>Clostridium</taxon>
    </lineage>
</organism>
<evidence type="ECO:0000259" key="2">
    <source>
        <dbReference type="PROSITE" id="PS50921"/>
    </source>
</evidence>
<dbReference type="GO" id="GO:0003723">
    <property type="term" value="F:RNA binding"/>
    <property type="evidence" value="ECO:0007669"/>
    <property type="project" value="InterPro"/>
</dbReference>
<proteinExistence type="predicted"/>
<keyword evidence="4" id="KW-1185">Reference proteome</keyword>
<dbReference type="SMART" id="SM01012">
    <property type="entry name" value="ANTAR"/>
    <property type="match status" value="1"/>
</dbReference>
<dbReference type="SUPFAM" id="SSF52172">
    <property type="entry name" value="CheY-like"/>
    <property type="match status" value="1"/>
</dbReference>
<dbReference type="PIRSF" id="PIRSF036382">
    <property type="entry name" value="RR_antiterm"/>
    <property type="match status" value="1"/>
</dbReference>